<keyword evidence="6" id="KW-0961">Cell wall biogenesis/degradation</keyword>
<feature type="signal peptide" evidence="8">
    <location>
        <begin position="1"/>
        <end position="21"/>
    </location>
</feature>
<comment type="caution">
    <text evidence="10">The sequence shown here is derived from an EMBL/GenBank/DDBJ whole genome shotgun (WGS) entry which is preliminary data.</text>
</comment>
<keyword evidence="5" id="KW-0573">Peptidoglycan synthesis</keyword>
<sequence>MLRKLTASVLAAALLATGAPAAAEAKARPKAPAGVSATSAILYDSTAKKTLWKRNVNKRMPVGSMNKVALALVVIKAGHLKTPITIRQKYKDWVDGWGASQSHLVPGDRLSAYQLLQATLVESGCDAAYALADAYGGSAGYLGSLAKMNALARKLGMRNTHYASFDGTPAKNDYTTAADQLKLARYAMKSATFRSIVKIVKKDFRSLNGRVYKLRTSNLLLKNSGSTEDNSGYPGVYGIKTGSTGNAGGCFMFVARRKKHTVYGVVLRSSSTITRFQDAAKMLNWAYGTRNAVTLTPPPPREANG</sequence>
<evidence type="ECO:0000256" key="7">
    <source>
        <dbReference type="RuleBase" id="RU004016"/>
    </source>
</evidence>
<evidence type="ECO:0000256" key="3">
    <source>
        <dbReference type="ARBA" id="ARBA00022801"/>
    </source>
</evidence>
<keyword evidence="3" id="KW-0378">Hydrolase</keyword>
<evidence type="ECO:0000256" key="2">
    <source>
        <dbReference type="ARBA" id="ARBA00022729"/>
    </source>
</evidence>
<accession>A0ABP6QBU5</accession>
<keyword evidence="11" id="KW-1185">Reference proteome</keyword>
<feature type="chain" id="PRO_5046497753" description="Peptidase S11 D-alanyl-D-alanine carboxypeptidase A N-terminal domain-containing protein" evidence="8">
    <location>
        <begin position="22"/>
        <end position="305"/>
    </location>
</feature>
<dbReference type="Gene3D" id="3.40.710.10">
    <property type="entry name" value="DD-peptidase/beta-lactamase superfamily"/>
    <property type="match status" value="1"/>
</dbReference>
<keyword evidence="2 8" id="KW-0732">Signal</keyword>
<dbReference type="InterPro" id="IPR018044">
    <property type="entry name" value="Peptidase_S11"/>
</dbReference>
<proteinExistence type="inferred from homology"/>
<reference evidence="11" key="1">
    <citation type="journal article" date="2019" name="Int. J. Syst. Evol. Microbiol.">
        <title>The Global Catalogue of Microorganisms (GCM) 10K type strain sequencing project: providing services to taxonomists for standard genome sequencing and annotation.</title>
        <authorList>
            <consortium name="The Broad Institute Genomics Platform"/>
            <consortium name="The Broad Institute Genome Sequencing Center for Infectious Disease"/>
            <person name="Wu L."/>
            <person name="Ma J."/>
        </authorList>
    </citation>
    <scope>NUCLEOTIDE SEQUENCE [LARGE SCALE GENOMIC DNA]</scope>
    <source>
        <strain evidence="11">JCM 9377</strain>
    </source>
</reference>
<dbReference type="Proteomes" id="UP001501237">
    <property type="component" value="Unassembled WGS sequence"/>
</dbReference>
<gene>
    <name evidence="10" type="ORF">GCM10010468_41960</name>
</gene>
<evidence type="ECO:0000313" key="11">
    <source>
        <dbReference type="Proteomes" id="UP001501237"/>
    </source>
</evidence>
<name>A0ABP6QBU5_9ACTN</name>
<evidence type="ECO:0000259" key="9">
    <source>
        <dbReference type="Pfam" id="PF00768"/>
    </source>
</evidence>
<dbReference type="Pfam" id="PF00768">
    <property type="entry name" value="Peptidase_S11"/>
    <property type="match status" value="1"/>
</dbReference>
<dbReference type="PANTHER" id="PTHR21581">
    <property type="entry name" value="D-ALANYL-D-ALANINE CARBOXYPEPTIDASE"/>
    <property type="match status" value="1"/>
</dbReference>
<dbReference type="PANTHER" id="PTHR21581:SF33">
    <property type="entry name" value="D-ALANYL-D-ALANINE CARBOXYPEPTIDASE DACB"/>
    <property type="match status" value="1"/>
</dbReference>
<dbReference type="InterPro" id="IPR012338">
    <property type="entry name" value="Beta-lactam/transpept-like"/>
</dbReference>
<keyword evidence="4" id="KW-0133">Cell shape</keyword>
<evidence type="ECO:0000256" key="6">
    <source>
        <dbReference type="ARBA" id="ARBA00023316"/>
    </source>
</evidence>
<feature type="domain" description="Peptidase S11 D-alanyl-D-alanine carboxypeptidase A N-terminal" evidence="9">
    <location>
        <begin position="31"/>
        <end position="269"/>
    </location>
</feature>
<dbReference type="RefSeq" id="WP_344830865.1">
    <property type="nucleotide sequence ID" value="NZ_BAAAUV010000009.1"/>
</dbReference>
<evidence type="ECO:0000256" key="4">
    <source>
        <dbReference type="ARBA" id="ARBA00022960"/>
    </source>
</evidence>
<dbReference type="EMBL" id="BAAAUV010000009">
    <property type="protein sequence ID" value="GAA3218442.1"/>
    <property type="molecule type" value="Genomic_DNA"/>
</dbReference>
<dbReference type="SUPFAM" id="SSF56601">
    <property type="entry name" value="beta-lactamase/transpeptidase-like"/>
    <property type="match status" value="1"/>
</dbReference>
<evidence type="ECO:0000256" key="5">
    <source>
        <dbReference type="ARBA" id="ARBA00022984"/>
    </source>
</evidence>
<evidence type="ECO:0000256" key="8">
    <source>
        <dbReference type="SAM" id="SignalP"/>
    </source>
</evidence>
<protein>
    <recommendedName>
        <fullName evidence="9">Peptidase S11 D-alanyl-D-alanine carboxypeptidase A N-terminal domain-containing protein</fullName>
    </recommendedName>
</protein>
<evidence type="ECO:0000313" key="10">
    <source>
        <dbReference type="EMBL" id="GAA3218442.1"/>
    </source>
</evidence>
<evidence type="ECO:0000256" key="1">
    <source>
        <dbReference type="ARBA" id="ARBA00007164"/>
    </source>
</evidence>
<comment type="similarity">
    <text evidence="1 7">Belongs to the peptidase S11 family.</text>
</comment>
<dbReference type="InterPro" id="IPR001967">
    <property type="entry name" value="Peptidase_S11_N"/>
</dbReference>
<organism evidence="10 11">
    <name type="scientific">Actinocorallia longicatena</name>
    <dbReference type="NCBI Taxonomy" id="111803"/>
    <lineage>
        <taxon>Bacteria</taxon>
        <taxon>Bacillati</taxon>
        <taxon>Actinomycetota</taxon>
        <taxon>Actinomycetes</taxon>
        <taxon>Streptosporangiales</taxon>
        <taxon>Thermomonosporaceae</taxon>
        <taxon>Actinocorallia</taxon>
    </lineage>
</organism>
<dbReference type="PRINTS" id="PR00725">
    <property type="entry name" value="DADACBPTASE1"/>
</dbReference>